<evidence type="ECO:0000313" key="1">
    <source>
        <dbReference type="EMBL" id="PPR03298.1"/>
    </source>
</evidence>
<organism evidence="1 2">
    <name type="scientific">Gymnopilus dilepis</name>
    <dbReference type="NCBI Taxonomy" id="231916"/>
    <lineage>
        <taxon>Eukaryota</taxon>
        <taxon>Fungi</taxon>
        <taxon>Dikarya</taxon>
        <taxon>Basidiomycota</taxon>
        <taxon>Agaricomycotina</taxon>
        <taxon>Agaricomycetes</taxon>
        <taxon>Agaricomycetidae</taxon>
        <taxon>Agaricales</taxon>
        <taxon>Agaricineae</taxon>
        <taxon>Hymenogastraceae</taxon>
        <taxon>Gymnopilus</taxon>
    </lineage>
</organism>
<sequence length="135" mass="14764">MAISRVGTQDLEPFYPTIYPDLQSRPWKPCRVDYSTFCCWTELGRGVIGVGFLLVEVFEAVRESRRPLHPATSLTAATVAPCTGHEFAPASRFQYNAPGNSGIVLDACTIRLHLADVHIPASGTPLRLEESTSST</sequence>
<dbReference type="AlphaFoldDB" id="A0A409YJX3"/>
<dbReference type="InParanoid" id="A0A409YJX3"/>
<dbReference type="Proteomes" id="UP000284706">
    <property type="component" value="Unassembled WGS sequence"/>
</dbReference>
<evidence type="ECO:0000313" key="2">
    <source>
        <dbReference type="Proteomes" id="UP000284706"/>
    </source>
</evidence>
<keyword evidence="2" id="KW-1185">Reference proteome</keyword>
<reference evidence="1 2" key="1">
    <citation type="journal article" date="2018" name="Evol. Lett.">
        <title>Horizontal gene cluster transfer increased hallucinogenic mushroom diversity.</title>
        <authorList>
            <person name="Reynolds H.T."/>
            <person name="Vijayakumar V."/>
            <person name="Gluck-Thaler E."/>
            <person name="Korotkin H.B."/>
            <person name="Matheny P.B."/>
            <person name="Slot J.C."/>
        </authorList>
    </citation>
    <scope>NUCLEOTIDE SEQUENCE [LARGE SCALE GENOMIC DNA]</scope>
    <source>
        <strain evidence="1 2">SRW20</strain>
    </source>
</reference>
<comment type="caution">
    <text evidence="1">The sequence shown here is derived from an EMBL/GenBank/DDBJ whole genome shotgun (WGS) entry which is preliminary data.</text>
</comment>
<name>A0A409YJX3_9AGAR</name>
<accession>A0A409YJX3</accession>
<proteinExistence type="predicted"/>
<gene>
    <name evidence="1" type="ORF">CVT26_008126</name>
</gene>
<protein>
    <submittedName>
        <fullName evidence="1">Uncharacterized protein</fullName>
    </submittedName>
</protein>
<dbReference type="EMBL" id="NHYE01000751">
    <property type="protein sequence ID" value="PPR03298.1"/>
    <property type="molecule type" value="Genomic_DNA"/>
</dbReference>